<evidence type="ECO:0000256" key="11">
    <source>
        <dbReference type="ARBA" id="ARBA00023033"/>
    </source>
</evidence>
<feature type="chain" id="PRO_5043350056" description="Cytochrome P450" evidence="13">
    <location>
        <begin position="22"/>
        <end position="417"/>
    </location>
</feature>
<keyword evidence="7" id="KW-0256">Endoplasmic reticulum</keyword>
<dbReference type="GO" id="GO:0005506">
    <property type="term" value="F:iron ion binding"/>
    <property type="evidence" value="ECO:0007669"/>
    <property type="project" value="InterPro"/>
</dbReference>
<evidence type="ECO:0000313" key="15">
    <source>
        <dbReference type="Proteomes" id="UP000824782"/>
    </source>
</evidence>
<gene>
    <name evidence="14" type="ORF">GDO81_003115</name>
</gene>
<dbReference type="GO" id="GO:0008392">
    <property type="term" value="F:arachidonate epoxygenase activity"/>
    <property type="evidence" value="ECO:0007669"/>
    <property type="project" value="TreeGrafter"/>
</dbReference>
<keyword evidence="10" id="KW-0408">Iron</keyword>
<dbReference type="PANTHER" id="PTHR24300:SF84">
    <property type="entry name" value="CYTOCHROME P450, FAMILY 2, SUBFAMILY T, POLYPEPTIDE 4"/>
    <property type="match status" value="1"/>
</dbReference>
<evidence type="ECO:0000256" key="6">
    <source>
        <dbReference type="ARBA" id="ARBA00022723"/>
    </source>
</evidence>
<evidence type="ECO:0000256" key="2">
    <source>
        <dbReference type="ARBA" id="ARBA00004174"/>
    </source>
</evidence>
<dbReference type="FunFam" id="1.10.630.10:FF:000238">
    <property type="entry name" value="Cytochrome P450 2A6"/>
    <property type="match status" value="1"/>
</dbReference>
<reference evidence="14" key="1">
    <citation type="thesis" date="2020" institute="ProQuest LLC" country="789 East Eisenhower Parkway, Ann Arbor, MI, USA">
        <title>Comparative Genomics and Chromosome Evolution.</title>
        <authorList>
            <person name="Mudd A.B."/>
        </authorList>
    </citation>
    <scope>NUCLEOTIDE SEQUENCE</scope>
    <source>
        <strain evidence="14">237g6f4</strain>
        <tissue evidence="14">Blood</tissue>
    </source>
</reference>
<proteinExistence type="inferred from homology"/>
<keyword evidence="9" id="KW-0560">Oxidoreductase</keyword>
<evidence type="ECO:0000313" key="14">
    <source>
        <dbReference type="EMBL" id="KAG8552867.1"/>
    </source>
</evidence>
<dbReference type="InterPro" id="IPR002401">
    <property type="entry name" value="Cyt_P450_E_grp-I"/>
</dbReference>
<feature type="signal peptide" evidence="13">
    <location>
        <begin position="1"/>
        <end position="21"/>
    </location>
</feature>
<dbReference type="GO" id="GO:0019825">
    <property type="term" value="F:oxygen binding"/>
    <property type="evidence" value="ECO:0007669"/>
    <property type="project" value="InterPro"/>
</dbReference>
<dbReference type="GO" id="GO:0019373">
    <property type="term" value="P:epoxygenase P450 pathway"/>
    <property type="evidence" value="ECO:0007669"/>
    <property type="project" value="TreeGrafter"/>
</dbReference>
<dbReference type="PANTHER" id="PTHR24300">
    <property type="entry name" value="CYTOCHROME P450 508A4-RELATED"/>
    <property type="match status" value="1"/>
</dbReference>
<comment type="cofactor">
    <cofactor evidence="1">
        <name>heme</name>
        <dbReference type="ChEBI" id="CHEBI:30413"/>
    </cofactor>
</comment>
<dbReference type="AlphaFoldDB" id="A0AAV6ZU14"/>
<evidence type="ECO:0000256" key="10">
    <source>
        <dbReference type="ARBA" id="ARBA00023004"/>
    </source>
</evidence>
<keyword evidence="11" id="KW-0503">Monooxygenase</keyword>
<evidence type="ECO:0000256" key="7">
    <source>
        <dbReference type="ARBA" id="ARBA00022824"/>
    </source>
</evidence>
<dbReference type="InterPro" id="IPR050182">
    <property type="entry name" value="Cytochrome_P450_fam2"/>
</dbReference>
<dbReference type="Proteomes" id="UP000824782">
    <property type="component" value="Unassembled WGS sequence"/>
</dbReference>
<accession>A0AAV6ZU14</accession>
<keyword evidence="13" id="KW-0732">Signal</keyword>
<evidence type="ECO:0000256" key="3">
    <source>
        <dbReference type="ARBA" id="ARBA00004406"/>
    </source>
</evidence>
<evidence type="ECO:0000256" key="9">
    <source>
        <dbReference type="ARBA" id="ARBA00023002"/>
    </source>
</evidence>
<comment type="caution">
    <text evidence="14">The sequence shown here is derived from an EMBL/GenBank/DDBJ whole genome shotgun (WGS) entry which is preliminary data.</text>
</comment>
<comment type="subcellular location">
    <subcellularLocation>
        <location evidence="3">Endoplasmic reticulum membrane</location>
        <topology evidence="3">Peripheral membrane protein</topology>
    </subcellularLocation>
    <subcellularLocation>
        <location evidence="2">Microsome membrane</location>
        <topology evidence="2">Peripheral membrane protein</topology>
    </subcellularLocation>
</comment>
<keyword evidence="15" id="KW-1185">Reference proteome</keyword>
<name>A0AAV6ZU14_ENGPU</name>
<evidence type="ECO:0000256" key="1">
    <source>
        <dbReference type="ARBA" id="ARBA00001971"/>
    </source>
</evidence>
<dbReference type="GO" id="GO:0006805">
    <property type="term" value="P:xenobiotic metabolic process"/>
    <property type="evidence" value="ECO:0007669"/>
    <property type="project" value="TreeGrafter"/>
</dbReference>
<dbReference type="PRINTS" id="PR00463">
    <property type="entry name" value="EP450I"/>
</dbReference>
<evidence type="ECO:0000256" key="12">
    <source>
        <dbReference type="ARBA" id="ARBA00023136"/>
    </source>
</evidence>
<keyword evidence="5" id="KW-0349">Heme</keyword>
<dbReference type="Pfam" id="PF00067">
    <property type="entry name" value="p450"/>
    <property type="match status" value="1"/>
</dbReference>
<protein>
    <recommendedName>
        <fullName evidence="16">Cytochrome P450</fullName>
    </recommendedName>
</protein>
<comment type="similarity">
    <text evidence="4">Belongs to the cytochrome P450 family.</text>
</comment>
<dbReference type="InterPro" id="IPR001128">
    <property type="entry name" value="Cyt_P450"/>
</dbReference>
<dbReference type="GO" id="GO:0005789">
    <property type="term" value="C:endoplasmic reticulum membrane"/>
    <property type="evidence" value="ECO:0007669"/>
    <property type="project" value="UniProtKB-SubCell"/>
</dbReference>
<dbReference type="GO" id="GO:0020037">
    <property type="term" value="F:heme binding"/>
    <property type="evidence" value="ECO:0007669"/>
    <property type="project" value="InterPro"/>
</dbReference>
<evidence type="ECO:0000256" key="13">
    <source>
        <dbReference type="SAM" id="SignalP"/>
    </source>
</evidence>
<evidence type="ECO:0000256" key="4">
    <source>
        <dbReference type="ARBA" id="ARBA00010617"/>
    </source>
</evidence>
<dbReference type="PRINTS" id="PR01957">
    <property type="entry name" value="EP450ICYP2F"/>
</dbReference>
<dbReference type="GO" id="GO:0016712">
    <property type="term" value="F:oxidoreductase activity, acting on paired donors, with incorporation or reduction of molecular oxygen, reduced flavin or flavoprotein as one donor, and incorporation of one atom of oxygen"/>
    <property type="evidence" value="ECO:0007669"/>
    <property type="project" value="TreeGrafter"/>
</dbReference>
<dbReference type="SUPFAM" id="SSF48264">
    <property type="entry name" value="Cytochrome P450"/>
    <property type="match status" value="1"/>
</dbReference>
<evidence type="ECO:0000256" key="5">
    <source>
        <dbReference type="ARBA" id="ARBA00022617"/>
    </source>
</evidence>
<evidence type="ECO:0008006" key="16">
    <source>
        <dbReference type="Google" id="ProtNLM"/>
    </source>
</evidence>
<dbReference type="InterPro" id="IPR020469">
    <property type="entry name" value="Cyt_P450_CYP2_fam"/>
</dbReference>
<keyword evidence="12" id="KW-0472">Membrane</keyword>
<dbReference type="Gene3D" id="1.10.630.10">
    <property type="entry name" value="Cytochrome P450"/>
    <property type="match status" value="1"/>
</dbReference>
<organism evidence="14 15">
    <name type="scientific">Engystomops pustulosus</name>
    <name type="common">Tungara frog</name>
    <name type="synonym">Physalaemus pustulosus</name>
    <dbReference type="NCBI Taxonomy" id="76066"/>
    <lineage>
        <taxon>Eukaryota</taxon>
        <taxon>Metazoa</taxon>
        <taxon>Chordata</taxon>
        <taxon>Craniata</taxon>
        <taxon>Vertebrata</taxon>
        <taxon>Euteleostomi</taxon>
        <taxon>Amphibia</taxon>
        <taxon>Batrachia</taxon>
        <taxon>Anura</taxon>
        <taxon>Neobatrachia</taxon>
        <taxon>Hyloidea</taxon>
        <taxon>Leptodactylidae</taxon>
        <taxon>Leiuperinae</taxon>
        <taxon>Engystomops</taxon>
    </lineage>
</organism>
<sequence>MTVGLVVLCLSFLMFLQRRKGKLPPGPKALPFWGNLHQLDNKDMLKSLKELSNKYGPVFTIYLGPQPNVVLHGFKAVKEALVEQADNFSGRGEFPVVFRFTQGNGIAFSNGEKWKVLRRFALVTLRNFGMGKRSIEERIQEEAQFMQKKPFDPTFFLSRAVSNVICSIVFGNRFEYEDKRFLSLLKFINDNFQIMSSNWGKFYNIFPGIMNHLPGPHHRIFRNLEKMKTFVLEKVKEHEKTFQPECPRDFIDCFLTKMQKEKENPLSSFNMETLVMTTLNLFFGGTETVSTTLRYGILILMKYPHITGMEHNGEHLLTRSLEFTESALSVYNALCGESLRPCARYPACVASPLRSLEFTFFFLVLVSALSVYNALCGESLRSCTRYPACVASPLRSLEFTFFFLVLVSADLVTHFDF</sequence>
<dbReference type="EMBL" id="WNYA01000010">
    <property type="protein sequence ID" value="KAG8552867.1"/>
    <property type="molecule type" value="Genomic_DNA"/>
</dbReference>
<keyword evidence="6" id="KW-0479">Metal-binding</keyword>
<evidence type="ECO:0000256" key="8">
    <source>
        <dbReference type="ARBA" id="ARBA00022848"/>
    </source>
</evidence>
<dbReference type="InterPro" id="IPR036396">
    <property type="entry name" value="Cyt_P450_sf"/>
</dbReference>
<keyword evidence="8" id="KW-0492">Microsome</keyword>